<dbReference type="InterPro" id="IPR008136">
    <property type="entry name" value="CinA_C"/>
</dbReference>
<reference evidence="2 3" key="1">
    <citation type="submission" date="2018-07" db="EMBL/GenBank/DDBJ databases">
        <title>Draft genome of the type strain Streptomyces armeniacus ATCC 15676.</title>
        <authorList>
            <person name="Labana P."/>
            <person name="Gosse J.T."/>
            <person name="Boddy C.N."/>
        </authorList>
    </citation>
    <scope>NUCLEOTIDE SEQUENCE [LARGE SCALE GENOMIC DNA]</scope>
    <source>
        <strain evidence="2 3">ATCC 15676</strain>
    </source>
</reference>
<dbReference type="NCBIfam" id="TIGR00199">
    <property type="entry name" value="PncC_domain"/>
    <property type="match status" value="1"/>
</dbReference>
<protein>
    <submittedName>
        <fullName evidence="2">CinA family protein</fullName>
    </submittedName>
</protein>
<organism evidence="2 3">
    <name type="scientific">Streptomyces armeniacus</name>
    <dbReference type="NCBI Taxonomy" id="83291"/>
    <lineage>
        <taxon>Bacteria</taxon>
        <taxon>Bacillati</taxon>
        <taxon>Actinomycetota</taxon>
        <taxon>Actinomycetes</taxon>
        <taxon>Kitasatosporales</taxon>
        <taxon>Streptomycetaceae</taxon>
        <taxon>Streptomyces</taxon>
    </lineage>
</organism>
<accession>A0A345XVB9</accession>
<proteinExistence type="predicted"/>
<dbReference type="InterPro" id="IPR036653">
    <property type="entry name" value="CinA-like_C"/>
</dbReference>
<name>A0A345XVB9_9ACTN</name>
<feature type="domain" description="CinA C-terminal" evidence="1">
    <location>
        <begin position="10"/>
        <end position="157"/>
    </location>
</feature>
<dbReference type="Pfam" id="PF02464">
    <property type="entry name" value="CinA"/>
    <property type="match status" value="1"/>
</dbReference>
<dbReference type="RefSeq" id="WP_208881842.1">
    <property type="nucleotide sequence ID" value="NZ_CP031320.1"/>
</dbReference>
<dbReference type="AlphaFoldDB" id="A0A345XVB9"/>
<evidence type="ECO:0000313" key="3">
    <source>
        <dbReference type="Proteomes" id="UP000254425"/>
    </source>
</evidence>
<dbReference type="KEGG" id="sarm:DVA86_26040"/>
<keyword evidence="3" id="KW-1185">Reference proteome</keyword>
<dbReference type="EMBL" id="CP031320">
    <property type="protein sequence ID" value="AXK35585.1"/>
    <property type="molecule type" value="Genomic_DNA"/>
</dbReference>
<dbReference type="Proteomes" id="UP000254425">
    <property type="component" value="Chromosome"/>
</dbReference>
<sequence>MRDEGAYAAGLLEELARRGETLAVAESLTGGLVAAGITEVPGASRVFRGSVTAYATGLKRDVLGVDGALLEARGAVDPDVAGAMAGGVRRALGADWGIATTGVAGPTPQDGKPVGTVFAAVAGPGGEAPAVREFRLDGDRTAVRGAAVQAALKLLWDELFENAGAEDTEHPGGI</sequence>
<evidence type="ECO:0000259" key="1">
    <source>
        <dbReference type="Pfam" id="PF02464"/>
    </source>
</evidence>
<dbReference type="SUPFAM" id="SSF142433">
    <property type="entry name" value="CinA-like"/>
    <property type="match status" value="1"/>
</dbReference>
<evidence type="ECO:0000313" key="2">
    <source>
        <dbReference type="EMBL" id="AXK35585.1"/>
    </source>
</evidence>
<gene>
    <name evidence="2" type="ORF">DVA86_26040</name>
</gene>
<dbReference type="Gene3D" id="3.90.950.20">
    <property type="entry name" value="CinA-like"/>
    <property type="match status" value="1"/>
</dbReference>